<dbReference type="GO" id="GO:0001156">
    <property type="term" value="F:TFIIIC-class transcription factor complex binding"/>
    <property type="evidence" value="ECO:0007669"/>
    <property type="project" value="TreeGrafter"/>
</dbReference>
<dbReference type="AlphaFoldDB" id="A0A1D2V9P7"/>
<feature type="coiled-coil region" evidence="1">
    <location>
        <begin position="613"/>
        <end position="665"/>
    </location>
</feature>
<dbReference type="PANTHER" id="PTHR22929:SF0">
    <property type="entry name" value="TRANSCRIPTION FACTOR TFIIIB COMPONENT B'' HOMOLOG"/>
    <property type="match status" value="1"/>
</dbReference>
<evidence type="ECO:0000256" key="2">
    <source>
        <dbReference type="SAM" id="MobiDB-lite"/>
    </source>
</evidence>
<dbReference type="SMART" id="SM00717">
    <property type="entry name" value="SANT"/>
    <property type="match status" value="1"/>
</dbReference>
<dbReference type="Gene3D" id="1.10.10.60">
    <property type="entry name" value="Homeodomain-like"/>
    <property type="match status" value="1"/>
</dbReference>
<keyword evidence="1" id="KW-0175">Coiled coil</keyword>
<dbReference type="Proteomes" id="UP000095038">
    <property type="component" value="Unassembled WGS sequence"/>
</dbReference>
<dbReference type="GeneID" id="30965727"/>
<feature type="region of interest" description="Disordered" evidence="2">
    <location>
        <begin position="201"/>
        <end position="248"/>
    </location>
</feature>
<evidence type="ECO:0000313" key="4">
    <source>
        <dbReference type="EMBL" id="ODV58382.1"/>
    </source>
</evidence>
<evidence type="ECO:0000313" key="5">
    <source>
        <dbReference type="Proteomes" id="UP000095038"/>
    </source>
</evidence>
<dbReference type="InterPro" id="IPR001005">
    <property type="entry name" value="SANT/Myb"/>
</dbReference>
<dbReference type="OrthoDB" id="272624at2759"/>
<sequence length="706" mass="80162">MTEKSDVEGDIDLEDIDLDDIVAAMSFVNKSGARFAPKIVRRNKLSHPASSTSPAVQNVQNIQNIQSPDTNRRNSLVSGAGSKIQAFSSPALPPTSSSSASSSSSSLTTTSTNSILKPTAEAYENSVQPKAISRRPSSCVHIADSSSSLINFPRRKTVSFSPNEKITKSSNIDPNLSSNNTEHSEFSESYYVQPTKIDIPQVNPLPIQTPRKPRKKRSLPSKSSFSNLSIKKSRNNGTLSESNNSNYGYSIDSMPAPISIEIAQKAMEHSSIQLEQLEQQNTQFSIPLLNPSINTKNNEDINQLYQKNIDFQNIVNQNKSNGSDEDDGKYDILLDPKSKKMIKVKEKDITVEMISIQESFIIKNINQISKDMKHVNHKLLEKFTLDADNISLGDLCKEVMPIGKVSDNYELAVEAFTKKQIAAKERKELRLKAREKRVPLEQLLGDDKSKINLNQQSKDAVEDLLRLEEKLQDGEASSFKLRVSKDGEIDIDEESTLINRNTRDRSLFKSGIVETDNPFENSVNSRSYSKDTYYDKWTLDETVLFFRALSTWGTDFGVIAQLFPYRNRRQIKLKYSLEERKNPHIVELSLTRKIPLNIVEYLNEVNRGKDEVKKTKFKSLDEFEKELKKLKAEHDKSVKQLIKEKEKAKQEDEEAERRKEIEIRTGIRKLTRSEQILQLRKHEEVLGTIDEMTRPVRPSRPGPFNY</sequence>
<reference evidence="5" key="1">
    <citation type="submission" date="2016-05" db="EMBL/GenBank/DDBJ databases">
        <title>Comparative genomics of biotechnologically important yeasts.</title>
        <authorList>
            <consortium name="DOE Joint Genome Institute"/>
            <person name="Riley R."/>
            <person name="Haridas S."/>
            <person name="Wolfe K.H."/>
            <person name="Lopes M.R."/>
            <person name="Hittinger C.T."/>
            <person name="Goker M."/>
            <person name="Salamov A."/>
            <person name="Wisecaver J."/>
            <person name="Long T.M."/>
            <person name="Aerts A.L."/>
            <person name="Barry K."/>
            <person name="Choi C."/>
            <person name="Clum A."/>
            <person name="Coughlan A.Y."/>
            <person name="Deshpande S."/>
            <person name="Douglass A.P."/>
            <person name="Hanson S.J."/>
            <person name="Klenk H.-P."/>
            <person name="Labutti K."/>
            <person name="Lapidus A."/>
            <person name="Lindquist E."/>
            <person name="Lipzen A."/>
            <person name="Meier-Kolthoff J.P."/>
            <person name="Ohm R.A."/>
            <person name="Otillar R.P."/>
            <person name="Pangilinan J."/>
            <person name="Peng Y."/>
            <person name="Rokas A."/>
            <person name="Rosa C.A."/>
            <person name="Scheuner C."/>
            <person name="Sibirny A.A."/>
            <person name="Slot J.C."/>
            <person name="Stielow J.B."/>
            <person name="Sun H."/>
            <person name="Kurtzman C.P."/>
            <person name="Blackwell M."/>
            <person name="Grigoriev I.V."/>
            <person name="Jeffries T.W."/>
        </authorList>
    </citation>
    <scope>NUCLEOTIDE SEQUENCE [LARGE SCALE GENOMIC DNA]</scope>
    <source>
        <strain evidence="5">DSM 1968</strain>
    </source>
</reference>
<dbReference type="SUPFAM" id="SSF46689">
    <property type="entry name" value="Homeodomain-like"/>
    <property type="match status" value="1"/>
</dbReference>
<feature type="compositionally biased region" description="Low complexity" evidence="2">
    <location>
        <begin position="56"/>
        <end position="66"/>
    </location>
</feature>
<feature type="compositionally biased region" description="Low complexity" evidence="2">
    <location>
        <begin position="88"/>
        <end position="112"/>
    </location>
</feature>
<evidence type="ECO:0000259" key="3">
    <source>
        <dbReference type="SMART" id="SM00717"/>
    </source>
</evidence>
<dbReference type="EMBL" id="KV454492">
    <property type="protein sequence ID" value="ODV58382.1"/>
    <property type="molecule type" value="Genomic_DNA"/>
</dbReference>
<dbReference type="InterPro" id="IPR009057">
    <property type="entry name" value="Homeodomain-like_sf"/>
</dbReference>
<gene>
    <name evidence="4" type="ORF">ASCRUDRAFT_72563</name>
</gene>
<protein>
    <submittedName>
        <fullName evidence="4">Transcription factor IIIB, Bdp1 subunit</fullName>
    </submittedName>
</protein>
<feature type="compositionally biased region" description="Low complexity" evidence="2">
    <location>
        <begin position="220"/>
        <end position="230"/>
    </location>
</feature>
<feature type="compositionally biased region" description="Polar residues" evidence="2">
    <location>
        <begin position="161"/>
        <end position="181"/>
    </location>
</feature>
<dbReference type="PANTHER" id="PTHR22929">
    <property type="entry name" value="RNA POLYMERASE III TRANSCRIPTION INITIATION FACTOR B"/>
    <property type="match status" value="1"/>
</dbReference>
<evidence type="ECO:0000256" key="1">
    <source>
        <dbReference type="SAM" id="Coils"/>
    </source>
</evidence>
<feature type="region of interest" description="Disordered" evidence="2">
    <location>
        <begin position="45"/>
        <end position="113"/>
    </location>
</feature>
<accession>A0A1D2V9P7</accession>
<organism evidence="4 5">
    <name type="scientific">Ascoidea rubescens DSM 1968</name>
    <dbReference type="NCBI Taxonomy" id="1344418"/>
    <lineage>
        <taxon>Eukaryota</taxon>
        <taxon>Fungi</taxon>
        <taxon>Dikarya</taxon>
        <taxon>Ascomycota</taxon>
        <taxon>Saccharomycotina</taxon>
        <taxon>Saccharomycetes</taxon>
        <taxon>Ascoideaceae</taxon>
        <taxon>Ascoidea</taxon>
    </lineage>
</organism>
<dbReference type="RefSeq" id="XP_020044689.1">
    <property type="nucleotide sequence ID" value="XM_020192091.1"/>
</dbReference>
<dbReference type="CDD" id="cd00167">
    <property type="entry name" value="SANT"/>
    <property type="match status" value="1"/>
</dbReference>
<name>A0A1D2V9P7_9ASCO</name>
<dbReference type="Pfam" id="PF15963">
    <property type="entry name" value="Myb_DNA-bind_7"/>
    <property type="match status" value="1"/>
</dbReference>
<dbReference type="InParanoid" id="A0A1D2V9P7"/>
<feature type="region of interest" description="Disordered" evidence="2">
    <location>
        <begin position="161"/>
        <end position="187"/>
    </location>
</feature>
<dbReference type="STRING" id="1344418.A0A1D2V9P7"/>
<dbReference type="GO" id="GO:0070898">
    <property type="term" value="P:RNA polymerase III preinitiation complex assembly"/>
    <property type="evidence" value="ECO:0007669"/>
    <property type="project" value="TreeGrafter"/>
</dbReference>
<feature type="domain" description="Myb-like" evidence="3">
    <location>
        <begin position="533"/>
        <end position="581"/>
    </location>
</feature>
<dbReference type="InterPro" id="IPR039467">
    <property type="entry name" value="TFIIIB_B''_Myb"/>
</dbReference>
<feature type="compositionally biased region" description="Polar residues" evidence="2">
    <location>
        <begin position="235"/>
        <end position="248"/>
    </location>
</feature>
<dbReference type="GO" id="GO:0000126">
    <property type="term" value="C:transcription factor TFIIIB complex"/>
    <property type="evidence" value="ECO:0007669"/>
    <property type="project" value="TreeGrafter"/>
</dbReference>
<keyword evidence="5" id="KW-1185">Reference proteome</keyword>
<proteinExistence type="predicted"/>
<feature type="compositionally biased region" description="Polar residues" evidence="2">
    <location>
        <begin position="67"/>
        <end position="77"/>
    </location>
</feature>